<reference evidence="1 2" key="1">
    <citation type="journal article" date="2014" name="Curr. Biol.">
        <title>The genome of the clonal raider ant Cerapachys biroi.</title>
        <authorList>
            <person name="Oxley P.R."/>
            <person name="Ji L."/>
            <person name="Fetter-Pruneda I."/>
            <person name="McKenzie S.K."/>
            <person name="Li C."/>
            <person name="Hu H."/>
            <person name="Zhang G."/>
            <person name="Kronauer D.J."/>
        </authorList>
    </citation>
    <scope>NUCLEOTIDE SEQUENCE [LARGE SCALE GENOMIC DNA]</scope>
</reference>
<sequence>MIGRAHAHSLALGEAVTGFAYPNDIIAEVTAARDLEFPCEVAPRCCQVTTGGRASLTFFPGHRIVRERIWRSDEENTRARTTLT</sequence>
<evidence type="ECO:0000313" key="2">
    <source>
        <dbReference type="Proteomes" id="UP000053097"/>
    </source>
</evidence>
<organism evidence="1 2">
    <name type="scientific">Ooceraea biroi</name>
    <name type="common">Clonal raider ant</name>
    <name type="synonym">Cerapachys biroi</name>
    <dbReference type="NCBI Taxonomy" id="2015173"/>
    <lineage>
        <taxon>Eukaryota</taxon>
        <taxon>Metazoa</taxon>
        <taxon>Ecdysozoa</taxon>
        <taxon>Arthropoda</taxon>
        <taxon>Hexapoda</taxon>
        <taxon>Insecta</taxon>
        <taxon>Pterygota</taxon>
        <taxon>Neoptera</taxon>
        <taxon>Endopterygota</taxon>
        <taxon>Hymenoptera</taxon>
        <taxon>Apocrita</taxon>
        <taxon>Aculeata</taxon>
        <taxon>Formicoidea</taxon>
        <taxon>Formicidae</taxon>
        <taxon>Dorylinae</taxon>
        <taxon>Ooceraea</taxon>
    </lineage>
</organism>
<dbReference type="EMBL" id="KK107288">
    <property type="protein sequence ID" value="EZA53509.1"/>
    <property type="molecule type" value="Genomic_DNA"/>
</dbReference>
<evidence type="ECO:0000313" key="1">
    <source>
        <dbReference type="EMBL" id="EZA53509.1"/>
    </source>
</evidence>
<dbReference type="AlphaFoldDB" id="A0A026WEP6"/>
<gene>
    <name evidence="1" type="ORF">X777_06983</name>
</gene>
<accession>A0A026WEP6</accession>
<dbReference type="Proteomes" id="UP000053097">
    <property type="component" value="Unassembled WGS sequence"/>
</dbReference>
<protein>
    <submittedName>
        <fullName evidence="1">Uncharacterized protein</fullName>
    </submittedName>
</protein>
<name>A0A026WEP6_OOCBI</name>
<keyword evidence="2" id="KW-1185">Reference proteome</keyword>
<proteinExistence type="predicted"/>